<accession>Q6IGM4</accession>
<gene>
    <name evidence="1" type="ORF">HDC05891</name>
</gene>
<proteinExistence type="predicted"/>
<name>Q6IGM4_DROME</name>
<reference evidence="1" key="1">
    <citation type="journal article" date="2003" name="Genome Biol.">
        <title>An integrated gene annotation and transcriptional profiling approach towards the full gene content of the Drosophila genome.</title>
        <authorList>
            <person name="Hild M."/>
            <person name="Beckmann B."/>
            <person name="Haas S.A."/>
            <person name="Koch B."/>
            <person name="Solovyev V."/>
            <person name="Busold C."/>
            <person name="Fellenberg K."/>
            <person name="Boutros M."/>
            <person name="Vingron M."/>
            <person name="Sauer F."/>
            <person name="Hoheisel J.D."/>
            <person name="Paro R."/>
        </authorList>
    </citation>
    <scope>NUCLEOTIDE SEQUENCE</scope>
</reference>
<dbReference type="AlphaFoldDB" id="Q6IGM4"/>
<evidence type="ECO:0000313" key="1">
    <source>
        <dbReference type="EMBL" id="DAA02440.1"/>
    </source>
</evidence>
<protein>
    <submittedName>
        <fullName evidence="1">HDC05891</fullName>
    </submittedName>
</protein>
<sequence>MRPAPQSVDCADVGTKMRERVRKATRSGAGGGALWRSTDAAEAEQQTEKVLMLQTSATEPRSSGQSRFQLPISICLWTYTGEKEGKSAAGSITSAHCCGLMLISIFEIQIQILMQMRIQIQLRLPQMVRQHSSIKHNECEIL</sequence>
<organism evidence="1">
    <name type="scientific">Drosophila melanogaster</name>
    <name type="common">Fruit fly</name>
    <dbReference type="NCBI Taxonomy" id="7227"/>
    <lineage>
        <taxon>Eukaryota</taxon>
        <taxon>Metazoa</taxon>
        <taxon>Ecdysozoa</taxon>
        <taxon>Arthropoda</taxon>
        <taxon>Hexapoda</taxon>
        <taxon>Insecta</taxon>
        <taxon>Pterygota</taxon>
        <taxon>Neoptera</taxon>
        <taxon>Endopterygota</taxon>
        <taxon>Diptera</taxon>
        <taxon>Brachycera</taxon>
        <taxon>Muscomorpha</taxon>
        <taxon>Ephydroidea</taxon>
        <taxon>Drosophilidae</taxon>
        <taxon>Drosophila</taxon>
        <taxon>Sophophora</taxon>
    </lineage>
</organism>
<dbReference type="EMBL" id="BK003742">
    <property type="protein sequence ID" value="DAA02440.1"/>
    <property type="molecule type" value="Genomic_DNA"/>
</dbReference>